<proteinExistence type="predicted"/>
<evidence type="ECO:0000256" key="2">
    <source>
        <dbReference type="SAM" id="SignalP"/>
    </source>
</evidence>
<evidence type="ECO:0000256" key="1">
    <source>
        <dbReference type="SAM" id="Phobius"/>
    </source>
</evidence>
<evidence type="ECO:0000313" key="4">
    <source>
        <dbReference type="Proteomes" id="UP001597229"/>
    </source>
</evidence>
<organism evidence="3 4">
    <name type="scientific">Nocardioides ginsengisoli</name>
    <dbReference type="NCBI Taxonomy" id="363868"/>
    <lineage>
        <taxon>Bacteria</taxon>
        <taxon>Bacillati</taxon>
        <taxon>Actinomycetota</taxon>
        <taxon>Actinomycetes</taxon>
        <taxon>Propionibacteriales</taxon>
        <taxon>Nocardioidaceae</taxon>
        <taxon>Nocardioides</taxon>
    </lineage>
</organism>
<feature type="signal peptide" evidence="2">
    <location>
        <begin position="1"/>
        <end position="24"/>
    </location>
</feature>
<evidence type="ECO:0000313" key="3">
    <source>
        <dbReference type="EMBL" id="MFD1247623.1"/>
    </source>
</evidence>
<comment type="caution">
    <text evidence="3">The sequence shown here is derived from an EMBL/GenBank/DDBJ whole genome shotgun (WGS) entry which is preliminary data.</text>
</comment>
<keyword evidence="1" id="KW-0812">Transmembrane</keyword>
<keyword evidence="1" id="KW-0472">Membrane</keyword>
<accession>A0ABW3VX46</accession>
<keyword evidence="2" id="KW-0732">Signal</keyword>
<protein>
    <submittedName>
        <fullName evidence="3">Uncharacterized protein</fullName>
    </submittedName>
</protein>
<dbReference type="RefSeq" id="WP_367920879.1">
    <property type="nucleotide sequence ID" value="NZ_BAABAC010000037.1"/>
</dbReference>
<feature type="transmembrane region" description="Helical" evidence="1">
    <location>
        <begin position="175"/>
        <end position="197"/>
    </location>
</feature>
<keyword evidence="1" id="KW-1133">Transmembrane helix</keyword>
<dbReference type="Proteomes" id="UP001597229">
    <property type="component" value="Unassembled WGS sequence"/>
</dbReference>
<dbReference type="EMBL" id="JBHTLX010000008">
    <property type="protein sequence ID" value="MFD1247623.1"/>
    <property type="molecule type" value="Genomic_DNA"/>
</dbReference>
<keyword evidence="4" id="KW-1185">Reference proteome</keyword>
<sequence>MPGRFLILALIAAIVGLSPAPAGAHAPSDAACDSGQVMVVVDFNQLGGPTRSACAKAGGSAAQLFDAAGFALTYTSAPGMQGFVCTVADKPIDRNCTQGDSYWSLWWSDGSKPWAYATLGVDQLEVPARGYVGFAWHQGSGDATAPDLAVGTTSIPVREPEPEPDRAEADNRGGFPAWLGIGLAVVVLGAAGAVPILRRRR</sequence>
<reference evidence="4" key="1">
    <citation type="journal article" date="2019" name="Int. J. Syst. Evol. Microbiol.">
        <title>The Global Catalogue of Microorganisms (GCM) 10K type strain sequencing project: providing services to taxonomists for standard genome sequencing and annotation.</title>
        <authorList>
            <consortium name="The Broad Institute Genomics Platform"/>
            <consortium name="The Broad Institute Genome Sequencing Center for Infectious Disease"/>
            <person name="Wu L."/>
            <person name="Ma J."/>
        </authorList>
    </citation>
    <scope>NUCLEOTIDE SEQUENCE [LARGE SCALE GENOMIC DNA]</scope>
    <source>
        <strain evidence="4">CCUG 52478</strain>
    </source>
</reference>
<feature type="chain" id="PRO_5046400796" evidence="2">
    <location>
        <begin position="25"/>
        <end position="201"/>
    </location>
</feature>
<name>A0ABW3VX46_9ACTN</name>
<gene>
    <name evidence="3" type="ORF">ACFQ3F_07475</name>
</gene>